<dbReference type="EMBL" id="KQ971370">
    <property type="protein sequence ID" value="EFA09349.1"/>
    <property type="molecule type" value="Genomic_DNA"/>
</dbReference>
<accession>D6X1K9</accession>
<dbReference type="AlphaFoldDB" id="D6X1K9"/>
<dbReference type="InParanoid" id="D6X1K9"/>
<protein>
    <submittedName>
        <fullName evidence="1">Uncharacterized protein</fullName>
    </submittedName>
</protein>
<keyword evidence="2" id="KW-1185">Reference proteome</keyword>
<organism evidence="1 2">
    <name type="scientific">Tribolium castaneum</name>
    <name type="common">Red flour beetle</name>
    <dbReference type="NCBI Taxonomy" id="7070"/>
    <lineage>
        <taxon>Eukaryota</taxon>
        <taxon>Metazoa</taxon>
        <taxon>Ecdysozoa</taxon>
        <taxon>Arthropoda</taxon>
        <taxon>Hexapoda</taxon>
        <taxon>Insecta</taxon>
        <taxon>Pterygota</taxon>
        <taxon>Neoptera</taxon>
        <taxon>Endopterygota</taxon>
        <taxon>Coleoptera</taxon>
        <taxon>Polyphaga</taxon>
        <taxon>Cucujiformia</taxon>
        <taxon>Tenebrionidae</taxon>
        <taxon>Tenebrionidae incertae sedis</taxon>
        <taxon>Tribolium</taxon>
    </lineage>
</organism>
<reference evidence="1 2" key="2">
    <citation type="journal article" date="2010" name="Nucleic Acids Res.">
        <title>BeetleBase in 2010: revisions to provide comprehensive genomic information for Tribolium castaneum.</title>
        <authorList>
            <person name="Kim H.S."/>
            <person name="Murphy T."/>
            <person name="Xia J."/>
            <person name="Caragea D."/>
            <person name="Park Y."/>
            <person name="Beeman R.W."/>
            <person name="Lorenzen M.D."/>
            <person name="Butcher S."/>
            <person name="Manak J.R."/>
            <person name="Brown S.J."/>
        </authorList>
    </citation>
    <scope>GENOME REANNOTATION</scope>
    <source>
        <strain evidence="1 2">Georgia GA2</strain>
    </source>
</reference>
<dbReference type="Proteomes" id="UP000007266">
    <property type="component" value="Linkage group 9"/>
</dbReference>
<proteinExistence type="predicted"/>
<gene>
    <name evidence="1" type="primary">GLEAN_01675</name>
    <name evidence="1" type="ORF">TcasGA2_TC001675</name>
</gene>
<reference evidence="1 2" key="1">
    <citation type="journal article" date="2008" name="Nature">
        <title>The genome of the model beetle and pest Tribolium castaneum.</title>
        <authorList>
            <consortium name="Tribolium Genome Sequencing Consortium"/>
            <person name="Richards S."/>
            <person name="Gibbs R.A."/>
            <person name="Weinstock G.M."/>
            <person name="Brown S.J."/>
            <person name="Denell R."/>
            <person name="Beeman R.W."/>
            <person name="Gibbs R."/>
            <person name="Beeman R.W."/>
            <person name="Brown S.J."/>
            <person name="Bucher G."/>
            <person name="Friedrich M."/>
            <person name="Grimmelikhuijzen C.J."/>
            <person name="Klingler M."/>
            <person name="Lorenzen M."/>
            <person name="Richards S."/>
            <person name="Roth S."/>
            <person name="Schroder R."/>
            <person name="Tautz D."/>
            <person name="Zdobnov E.M."/>
            <person name="Muzny D."/>
            <person name="Gibbs R.A."/>
            <person name="Weinstock G.M."/>
            <person name="Attaway T."/>
            <person name="Bell S."/>
            <person name="Buhay C.J."/>
            <person name="Chandrabose M.N."/>
            <person name="Chavez D."/>
            <person name="Clerk-Blankenburg K.P."/>
            <person name="Cree A."/>
            <person name="Dao M."/>
            <person name="Davis C."/>
            <person name="Chacko J."/>
            <person name="Dinh H."/>
            <person name="Dugan-Rocha S."/>
            <person name="Fowler G."/>
            <person name="Garner T.T."/>
            <person name="Garnes J."/>
            <person name="Gnirke A."/>
            <person name="Hawes A."/>
            <person name="Hernandez J."/>
            <person name="Hines S."/>
            <person name="Holder M."/>
            <person name="Hume J."/>
            <person name="Jhangiani S.N."/>
            <person name="Joshi V."/>
            <person name="Khan Z.M."/>
            <person name="Jackson L."/>
            <person name="Kovar C."/>
            <person name="Kowis A."/>
            <person name="Lee S."/>
            <person name="Lewis L.R."/>
            <person name="Margolis J."/>
            <person name="Morgan M."/>
            <person name="Nazareth L.V."/>
            <person name="Nguyen N."/>
            <person name="Okwuonu G."/>
            <person name="Parker D."/>
            <person name="Richards S."/>
            <person name="Ruiz S.J."/>
            <person name="Santibanez J."/>
            <person name="Savard J."/>
            <person name="Scherer S.E."/>
            <person name="Schneider B."/>
            <person name="Sodergren E."/>
            <person name="Tautz D."/>
            <person name="Vattahil S."/>
            <person name="Villasana D."/>
            <person name="White C.S."/>
            <person name="Wright R."/>
            <person name="Park Y."/>
            <person name="Beeman R.W."/>
            <person name="Lord J."/>
            <person name="Oppert B."/>
            <person name="Lorenzen M."/>
            <person name="Brown S."/>
            <person name="Wang L."/>
            <person name="Savard J."/>
            <person name="Tautz D."/>
            <person name="Richards S."/>
            <person name="Weinstock G."/>
            <person name="Gibbs R.A."/>
            <person name="Liu Y."/>
            <person name="Worley K."/>
            <person name="Weinstock G."/>
            <person name="Elsik C.G."/>
            <person name="Reese J.T."/>
            <person name="Elhaik E."/>
            <person name="Landan G."/>
            <person name="Graur D."/>
            <person name="Arensburger P."/>
            <person name="Atkinson P."/>
            <person name="Beeman R.W."/>
            <person name="Beidler J."/>
            <person name="Brown S.J."/>
            <person name="Demuth J.P."/>
            <person name="Drury D.W."/>
            <person name="Du Y.Z."/>
            <person name="Fujiwara H."/>
            <person name="Lorenzen M."/>
            <person name="Maselli V."/>
            <person name="Osanai M."/>
            <person name="Park Y."/>
            <person name="Robertson H.M."/>
            <person name="Tu Z."/>
            <person name="Wang J.J."/>
            <person name="Wang S."/>
            <person name="Richards S."/>
            <person name="Song H."/>
            <person name="Zhang L."/>
            <person name="Sodergren E."/>
            <person name="Werner D."/>
            <person name="Stanke M."/>
            <person name="Morgenstern B."/>
            <person name="Solovyev V."/>
            <person name="Kosarev P."/>
            <person name="Brown G."/>
            <person name="Chen H.C."/>
            <person name="Ermolaeva O."/>
            <person name="Hlavina W."/>
            <person name="Kapustin Y."/>
            <person name="Kiryutin B."/>
            <person name="Kitts P."/>
            <person name="Maglott D."/>
            <person name="Pruitt K."/>
            <person name="Sapojnikov V."/>
            <person name="Souvorov A."/>
            <person name="Mackey A.J."/>
            <person name="Waterhouse R.M."/>
            <person name="Wyder S."/>
            <person name="Zdobnov E.M."/>
            <person name="Zdobnov E.M."/>
            <person name="Wyder S."/>
            <person name="Kriventseva E.V."/>
            <person name="Kadowaki T."/>
            <person name="Bork P."/>
            <person name="Aranda M."/>
            <person name="Bao R."/>
            <person name="Beermann A."/>
            <person name="Berns N."/>
            <person name="Bolognesi R."/>
            <person name="Bonneton F."/>
            <person name="Bopp D."/>
            <person name="Brown S.J."/>
            <person name="Bucher G."/>
            <person name="Butts T."/>
            <person name="Chaumot A."/>
            <person name="Denell R.E."/>
            <person name="Ferrier D.E."/>
            <person name="Friedrich M."/>
            <person name="Gordon C.M."/>
            <person name="Jindra M."/>
            <person name="Klingler M."/>
            <person name="Lan Q."/>
            <person name="Lattorff H.M."/>
            <person name="Laudet V."/>
            <person name="von Levetsow C."/>
            <person name="Liu Z."/>
            <person name="Lutz R."/>
            <person name="Lynch J.A."/>
            <person name="da Fonseca R.N."/>
            <person name="Posnien N."/>
            <person name="Reuter R."/>
            <person name="Roth S."/>
            <person name="Savard J."/>
            <person name="Schinko J.B."/>
            <person name="Schmitt C."/>
            <person name="Schoppmeier M."/>
            <person name="Schroder R."/>
            <person name="Shippy T.D."/>
            <person name="Simonnet F."/>
            <person name="Marques-Souza H."/>
            <person name="Tautz D."/>
            <person name="Tomoyasu Y."/>
            <person name="Trauner J."/>
            <person name="Van der Zee M."/>
            <person name="Vervoort M."/>
            <person name="Wittkopp N."/>
            <person name="Wimmer E.A."/>
            <person name="Yang X."/>
            <person name="Jones A.K."/>
            <person name="Sattelle D.B."/>
            <person name="Ebert P.R."/>
            <person name="Nelson D."/>
            <person name="Scott J.G."/>
            <person name="Beeman R.W."/>
            <person name="Muthukrishnan S."/>
            <person name="Kramer K.J."/>
            <person name="Arakane Y."/>
            <person name="Beeman R.W."/>
            <person name="Zhu Q."/>
            <person name="Hogenkamp D."/>
            <person name="Dixit R."/>
            <person name="Oppert B."/>
            <person name="Jiang H."/>
            <person name="Zou Z."/>
            <person name="Marshall J."/>
            <person name="Elpidina E."/>
            <person name="Vinokurov K."/>
            <person name="Oppert C."/>
            <person name="Zou Z."/>
            <person name="Evans J."/>
            <person name="Lu Z."/>
            <person name="Zhao P."/>
            <person name="Sumathipala N."/>
            <person name="Altincicek B."/>
            <person name="Vilcinskas A."/>
            <person name="Williams M."/>
            <person name="Hultmark D."/>
            <person name="Hetru C."/>
            <person name="Jiang H."/>
            <person name="Grimmelikhuijzen C.J."/>
            <person name="Hauser F."/>
            <person name="Cazzamali G."/>
            <person name="Williamson M."/>
            <person name="Park Y."/>
            <person name="Li B."/>
            <person name="Tanaka Y."/>
            <person name="Predel R."/>
            <person name="Neupert S."/>
            <person name="Schachtner J."/>
            <person name="Verleyen P."/>
            <person name="Raible F."/>
            <person name="Bork P."/>
            <person name="Friedrich M."/>
            <person name="Walden K.K."/>
            <person name="Robertson H.M."/>
            <person name="Angeli S."/>
            <person name="Foret S."/>
            <person name="Bucher G."/>
            <person name="Schuetz S."/>
            <person name="Maleszka R."/>
            <person name="Wimmer E.A."/>
            <person name="Beeman R.W."/>
            <person name="Lorenzen M."/>
            <person name="Tomoyasu Y."/>
            <person name="Miller S.C."/>
            <person name="Grossmann D."/>
            <person name="Bucher G."/>
        </authorList>
    </citation>
    <scope>NUCLEOTIDE SEQUENCE [LARGE SCALE GENOMIC DNA]</scope>
    <source>
        <strain evidence="1 2">Georgia GA2</strain>
    </source>
</reference>
<dbReference type="HOGENOM" id="CLU_2500837_0_0_1"/>
<evidence type="ECO:0000313" key="1">
    <source>
        <dbReference type="EMBL" id="EFA09349.1"/>
    </source>
</evidence>
<sequence length="86" mass="10278">MRKTRIRPWSKKNRRRCIHYCVVRTYSSSFSSVARFIITIIDDFIRDNYVIFLLASRQFIKAINMGGTGRFTRGRSTEPRRVIFEI</sequence>
<evidence type="ECO:0000313" key="2">
    <source>
        <dbReference type="Proteomes" id="UP000007266"/>
    </source>
</evidence>
<name>D6X1K9_TRICA</name>